<dbReference type="Pfam" id="PF04083">
    <property type="entry name" value="Abhydro_lipase"/>
    <property type="match status" value="1"/>
</dbReference>
<comment type="caution">
    <text evidence="11">The sequence shown here is derived from an EMBL/GenBank/DDBJ whole genome shotgun (WGS) entry which is preliminary data.</text>
</comment>
<dbReference type="InterPro" id="IPR025483">
    <property type="entry name" value="Lipase_euk"/>
</dbReference>
<proteinExistence type="inferred from homology"/>
<evidence type="ECO:0000256" key="9">
    <source>
        <dbReference type="SAM" id="SignalP"/>
    </source>
</evidence>
<dbReference type="OMA" id="PHGLGME"/>
<evidence type="ECO:0000256" key="8">
    <source>
        <dbReference type="PIRSR" id="PIRSR000862-1"/>
    </source>
</evidence>
<keyword evidence="12" id="KW-1185">Reference proteome</keyword>
<feature type="active site" description="Charge relay system" evidence="8">
    <location>
        <position position="368"/>
    </location>
</feature>
<evidence type="ECO:0000313" key="11">
    <source>
        <dbReference type="EMBL" id="KAJ5066379.1"/>
    </source>
</evidence>
<sequence>MEKKLIILLITITVTFLTKSQVDPDINLNITQVVRRHGYPCTNHKVITEDGYIIQMQHIPHGPNNPLREGEQRPAVYLQHGVVDSSFTWFMCQPYESLGYILADAGFDVWAGNVRGNIYGMEHVHLSPDSDAFWNFSFQEMMIYDFPANTEYILNQTKLSQISYVGHSQGGGMLLGGLSLLPEMQDKFSSIVLLAPASYEEHQSSILLEVLATLDTAEFLEMFGYQDFLPQTWWLKLIADTICAAWPSICENVLFLITGTDPGNLNQTRMPVIINHTPAGTSTKNMMHWSQLVFTNRWQMFDYGKQGNIEMYGVDPPPEFPAERITHPISFYFGGKDSLVTQANWEMLFAKLSPDVDHEVTVIDKYEHMDMLWALDAYKILNPNVVADLKKNQKTN</sequence>
<gene>
    <name evidence="11" type="ORF">M0811_13659</name>
</gene>
<evidence type="ECO:0000256" key="2">
    <source>
        <dbReference type="ARBA" id="ARBA00022729"/>
    </source>
</evidence>
<feature type="active site" description="Nucleophile" evidence="8">
    <location>
        <position position="168"/>
    </location>
</feature>
<keyword evidence="6" id="KW-0325">Glycoprotein</keyword>
<dbReference type="GO" id="GO:0016042">
    <property type="term" value="P:lipid catabolic process"/>
    <property type="evidence" value="ECO:0007669"/>
    <property type="project" value="UniProtKB-KW"/>
</dbReference>
<evidence type="ECO:0000313" key="12">
    <source>
        <dbReference type="Proteomes" id="UP001149090"/>
    </source>
</evidence>
<feature type="domain" description="Partial AB-hydrolase lipase" evidence="10">
    <location>
        <begin position="30"/>
        <end position="91"/>
    </location>
</feature>
<evidence type="ECO:0000256" key="6">
    <source>
        <dbReference type="ARBA" id="ARBA00023180"/>
    </source>
</evidence>
<dbReference type="GO" id="GO:0016788">
    <property type="term" value="F:hydrolase activity, acting on ester bonds"/>
    <property type="evidence" value="ECO:0007669"/>
    <property type="project" value="InterPro"/>
</dbReference>
<dbReference type="FunFam" id="3.40.50.1820:FF:000057">
    <property type="entry name" value="Lipase"/>
    <property type="match status" value="1"/>
</dbReference>
<dbReference type="InterPro" id="IPR006693">
    <property type="entry name" value="AB_hydrolase_lipase"/>
</dbReference>
<dbReference type="OrthoDB" id="9974421at2759"/>
<dbReference type="Gene3D" id="3.40.50.1820">
    <property type="entry name" value="alpha/beta hydrolase"/>
    <property type="match status" value="1"/>
</dbReference>
<dbReference type="PANTHER" id="PTHR11005">
    <property type="entry name" value="LYSOSOMAL ACID LIPASE-RELATED"/>
    <property type="match status" value="1"/>
</dbReference>
<dbReference type="EMBL" id="JAPDFW010000144">
    <property type="protein sequence ID" value="KAJ5066379.1"/>
    <property type="molecule type" value="Genomic_DNA"/>
</dbReference>
<dbReference type="AlphaFoldDB" id="A0A9Q0L617"/>
<keyword evidence="2 9" id="KW-0732">Signal</keyword>
<dbReference type="PIRSF" id="PIRSF000862">
    <property type="entry name" value="Steryl_ester_lip"/>
    <property type="match status" value="1"/>
</dbReference>
<evidence type="ECO:0000256" key="5">
    <source>
        <dbReference type="ARBA" id="ARBA00023098"/>
    </source>
</evidence>
<reference evidence="11" key="1">
    <citation type="submission" date="2022-10" db="EMBL/GenBank/DDBJ databases">
        <title>Novel sulphate-reducing endosymbionts in the free-living metamonad Anaeramoeba.</title>
        <authorList>
            <person name="Jerlstrom-Hultqvist J."/>
            <person name="Cepicka I."/>
            <person name="Gallot-Lavallee L."/>
            <person name="Salas-Leiva D."/>
            <person name="Curtis B.A."/>
            <person name="Zahonova K."/>
            <person name="Pipaliya S."/>
            <person name="Dacks J."/>
            <person name="Roger A.J."/>
        </authorList>
    </citation>
    <scope>NUCLEOTIDE SEQUENCE</scope>
    <source>
        <strain evidence="11">BMAN</strain>
    </source>
</reference>
<evidence type="ECO:0000256" key="4">
    <source>
        <dbReference type="ARBA" id="ARBA00022963"/>
    </source>
</evidence>
<evidence type="ECO:0000259" key="10">
    <source>
        <dbReference type="Pfam" id="PF04083"/>
    </source>
</evidence>
<keyword evidence="5" id="KW-0443">Lipid metabolism</keyword>
<protein>
    <recommendedName>
        <fullName evidence="7">Lipase</fullName>
    </recommendedName>
</protein>
<dbReference type="SUPFAM" id="SSF53474">
    <property type="entry name" value="alpha/beta-Hydrolases"/>
    <property type="match status" value="1"/>
</dbReference>
<name>A0A9Q0L617_ANAIG</name>
<accession>A0A9Q0L617</accession>
<comment type="similarity">
    <text evidence="1 7">Belongs to the AB hydrolase superfamily. Lipase family.</text>
</comment>
<organism evidence="11 12">
    <name type="scientific">Anaeramoeba ignava</name>
    <name type="common">Anaerobic marine amoeba</name>
    <dbReference type="NCBI Taxonomy" id="1746090"/>
    <lineage>
        <taxon>Eukaryota</taxon>
        <taxon>Metamonada</taxon>
        <taxon>Anaeramoebidae</taxon>
        <taxon>Anaeramoeba</taxon>
    </lineage>
</organism>
<evidence type="ECO:0000256" key="1">
    <source>
        <dbReference type="ARBA" id="ARBA00010701"/>
    </source>
</evidence>
<feature type="chain" id="PRO_5040449961" description="Lipase" evidence="9">
    <location>
        <begin position="21"/>
        <end position="396"/>
    </location>
</feature>
<feature type="active site" description="Charge relay system" evidence="8">
    <location>
        <position position="337"/>
    </location>
</feature>
<evidence type="ECO:0000256" key="3">
    <source>
        <dbReference type="ARBA" id="ARBA00022801"/>
    </source>
</evidence>
<feature type="signal peptide" evidence="9">
    <location>
        <begin position="1"/>
        <end position="20"/>
    </location>
</feature>
<dbReference type="InterPro" id="IPR029058">
    <property type="entry name" value="AB_hydrolase_fold"/>
</dbReference>
<keyword evidence="4 7" id="KW-0442">Lipid degradation</keyword>
<keyword evidence="3 7" id="KW-0378">Hydrolase</keyword>
<dbReference type="Proteomes" id="UP001149090">
    <property type="component" value="Unassembled WGS sequence"/>
</dbReference>
<evidence type="ECO:0000256" key="7">
    <source>
        <dbReference type="PIRNR" id="PIRNR000862"/>
    </source>
</evidence>